<dbReference type="GO" id="GO:0000151">
    <property type="term" value="C:ubiquitin ligase complex"/>
    <property type="evidence" value="ECO:0007669"/>
    <property type="project" value="TreeGrafter"/>
</dbReference>
<dbReference type="AlphaFoldDB" id="A0A507DYB9"/>
<feature type="compositionally biased region" description="Low complexity" evidence="7">
    <location>
        <begin position="303"/>
        <end position="313"/>
    </location>
</feature>
<comment type="caution">
    <text evidence="10">The sequence shown here is derived from an EMBL/GenBank/DDBJ whole genome shotgun (WGS) entry which is preliminary data.</text>
</comment>
<dbReference type="Proteomes" id="UP000318582">
    <property type="component" value="Unassembled WGS sequence"/>
</dbReference>
<evidence type="ECO:0000256" key="5">
    <source>
        <dbReference type="ARBA" id="ARBA00022833"/>
    </source>
</evidence>
<dbReference type="InterPro" id="IPR001841">
    <property type="entry name" value="Znf_RING"/>
</dbReference>
<keyword evidence="3 6" id="KW-0863">Zinc-finger</keyword>
<accession>A0A507DYB9</accession>
<evidence type="ECO:0000313" key="10">
    <source>
        <dbReference type="EMBL" id="TPX56783.1"/>
    </source>
</evidence>
<dbReference type="EMBL" id="QEAQ01000065">
    <property type="protein sequence ID" value="TPX56783.1"/>
    <property type="molecule type" value="Genomic_DNA"/>
</dbReference>
<keyword evidence="2" id="KW-0479">Metal-binding</keyword>
<evidence type="ECO:0000256" key="1">
    <source>
        <dbReference type="ARBA" id="ARBA00022679"/>
    </source>
</evidence>
<keyword evidence="5" id="KW-0862">Zinc</keyword>
<dbReference type="GO" id="GO:0005829">
    <property type="term" value="C:cytosol"/>
    <property type="evidence" value="ECO:0007669"/>
    <property type="project" value="TreeGrafter"/>
</dbReference>
<dbReference type="Pfam" id="PF00498">
    <property type="entry name" value="FHA"/>
    <property type="match status" value="1"/>
</dbReference>
<evidence type="ECO:0000256" key="2">
    <source>
        <dbReference type="ARBA" id="ARBA00022723"/>
    </source>
</evidence>
<dbReference type="GO" id="GO:0008270">
    <property type="term" value="F:zinc ion binding"/>
    <property type="evidence" value="ECO:0007669"/>
    <property type="project" value="UniProtKB-KW"/>
</dbReference>
<dbReference type="InterPro" id="IPR000253">
    <property type="entry name" value="FHA_dom"/>
</dbReference>
<evidence type="ECO:0000313" key="11">
    <source>
        <dbReference type="Proteomes" id="UP000318582"/>
    </source>
</evidence>
<dbReference type="PROSITE" id="PS50006">
    <property type="entry name" value="FHA_DOMAIN"/>
    <property type="match status" value="1"/>
</dbReference>
<feature type="domain" description="FHA" evidence="8">
    <location>
        <begin position="61"/>
        <end position="126"/>
    </location>
</feature>
<dbReference type="PANTHER" id="PTHR15067">
    <property type="entry name" value="E3 UBIQUITIN-PROTEIN LIGASE RNF8"/>
    <property type="match status" value="1"/>
</dbReference>
<dbReference type="SUPFAM" id="SSF49879">
    <property type="entry name" value="SMAD/FHA domain"/>
    <property type="match status" value="1"/>
</dbReference>
<reference evidence="10 11" key="1">
    <citation type="journal article" date="2019" name="Sci. Rep.">
        <title>Comparative genomics of chytrid fungi reveal insights into the obligate biotrophic and pathogenic lifestyle of Synchytrium endobioticum.</title>
        <authorList>
            <person name="van de Vossenberg B.T.L.H."/>
            <person name="Warris S."/>
            <person name="Nguyen H.D.T."/>
            <person name="van Gent-Pelzer M.P.E."/>
            <person name="Joly D.L."/>
            <person name="van de Geest H.C."/>
            <person name="Bonants P.J.M."/>
            <person name="Smith D.S."/>
            <person name="Levesque C.A."/>
            <person name="van der Lee T.A.J."/>
        </authorList>
    </citation>
    <scope>NUCLEOTIDE SEQUENCE [LARGE SCALE GENOMIC DNA]</scope>
    <source>
        <strain evidence="10 11">CBS 809.83</strain>
    </source>
</reference>
<keyword evidence="11" id="KW-1185">Reference proteome</keyword>
<feature type="compositionally biased region" description="Acidic residues" evidence="7">
    <location>
        <begin position="489"/>
        <end position="498"/>
    </location>
</feature>
<dbReference type="GO" id="GO:0061630">
    <property type="term" value="F:ubiquitin protein ligase activity"/>
    <property type="evidence" value="ECO:0007669"/>
    <property type="project" value="TreeGrafter"/>
</dbReference>
<evidence type="ECO:0000259" key="8">
    <source>
        <dbReference type="PROSITE" id="PS50006"/>
    </source>
</evidence>
<name>A0A507DYB9_9FUNG</name>
<dbReference type="STRING" id="109895.A0A507DYB9"/>
<dbReference type="PANTHER" id="PTHR15067:SF7">
    <property type="entry name" value="E3 UBIQUITIN-PROTEIN LIGASE DMA1-RELATED"/>
    <property type="match status" value="1"/>
</dbReference>
<dbReference type="InterPro" id="IPR008984">
    <property type="entry name" value="SMAD_FHA_dom_sf"/>
</dbReference>
<evidence type="ECO:0000256" key="6">
    <source>
        <dbReference type="PROSITE-ProRule" id="PRU00175"/>
    </source>
</evidence>
<organism evidence="10 11">
    <name type="scientific">Powellomyces hirtus</name>
    <dbReference type="NCBI Taxonomy" id="109895"/>
    <lineage>
        <taxon>Eukaryota</taxon>
        <taxon>Fungi</taxon>
        <taxon>Fungi incertae sedis</taxon>
        <taxon>Chytridiomycota</taxon>
        <taxon>Chytridiomycota incertae sedis</taxon>
        <taxon>Chytridiomycetes</taxon>
        <taxon>Spizellomycetales</taxon>
        <taxon>Powellomycetaceae</taxon>
        <taxon>Powellomyces</taxon>
    </lineage>
</organism>
<dbReference type="InterPro" id="IPR013083">
    <property type="entry name" value="Znf_RING/FYVE/PHD"/>
</dbReference>
<dbReference type="PROSITE" id="PS50089">
    <property type="entry name" value="ZF_RING_2"/>
    <property type="match status" value="1"/>
</dbReference>
<dbReference type="SMART" id="SM00184">
    <property type="entry name" value="RING"/>
    <property type="match status" value="1"/>
</dbReference>
<evidence type="ECO:0000259" key="9">
    <source>
        <dbReference type="PROSITE" id="PS50089"/>
    </source>
</evidence>
<dbReference type="SUPFAM" id="SSF57850">
    <property type="entry name" value="RING/U-box"/>
    <property type="match status" value="1"/>
</dbReference>
<dbReference type="GO" id="GO:0016567">
    <property type="term" value="P:protein ubiquitination"/>
    <property type="evidence" value="ECO:0007669"/>
    <property type="project" value="TreeGrafter"/>
</dbReference>
<dbReference type="Gene3D" id="3.30.40.10">
    <property type="entry name" value="Zinc/RING finger domain, C3HC4 (zinc finger)"/>
    <property type="match status" value="1"/>
</dbReference>
<dbReference type="Gene3D" id="2.60.200.20">
    <property type="match status" value="1"/>
</dbReference>
<dbReference type="GO" id="GO:0006511">
    <property type="term" value="P:ubiquitin-dependent protein catabolic process"/>
    <property type="evidence" value="ECO:0007669"/>
    <property type="project" value="TreeGrafter"/>
</dbReference>
<dbReference type="SMART" id="SM00240">
    <property type="entry name" value="FHA"/>
    <property type="match status" value="1"/>
</dbReference>
<feature type="compositionally biased region" description="Polar residues" evidence="7">
    <location>
        <begin position="380"/>
        <end position="392"/>
    </location>
</feature>
<keyword evidence="4" id="KW-0833">Ubl conjugation pathway</keyword>
<feature type="region of interest" description="Disordered" evidence="7">
    <location>
        <begin position="1"/>
        <end position="27"/>
    </location>
</feature>
<keyword evidence="1" id="KW-0808">Transferase</keyword>
<evidence type="ECO:0008006" key="12">
    <source>
        <dbReference type="Google" id="ProtNLM"/>
    </source>
</evidence>
<feature type="region of interest" description="Disordered" evidence="7">
    <location>
        <begin position="330"/>
        <end position="498"/>
    </location>
</feature>
<proteinExistence type="predicted"/>
<feature type="compositionally biased region" description="Low complexity" evidence="7">
    <location>
        <begin position="1"/>
        <end position="24"/>
    </location>
</feature>
<feature type="compositionally biased region" description="Low complexity" evidence="7">
    <location>
        <begin position="438"/>
        <end position="451"/>
    </location>
</feature>
<evidence type="ECO:0000256" key="4">
    <source>
        <dbReference type="ARBA" id="ARBA00022786"/>
    </source>
</evidence>
<feature type="domain" description="RING-type" evidence="9">
    <location>
        <begin position="216"/>
        <end position="259"/>
    </location>
</feature>
<sequence length="498" mass="53221">MPGPSTLPTSTAAPPAAAAPAGSAQTDSGEIRLQLIPHSDVMGRPALGEVVERAFKEGMTVRIGRQVIKDGQPTVIKGQKQPQENDIWFASKVVSRNHAEMWVKDGQIYVKDIGSSSGTFLNKMRLSPSGKESRPYPLKEADLIQFGIDYKGKPDDIYKSIMVRIGFYDQSWVQNQRRKANPVRFRTALKMLLAAANPFASVNNDQADDESAGTDCCICIGAIGPFQALFVAPCSHCYHYKCVHSLLAQSAMFQCPMCRQVANLAASVSTDDLFENASVADSGASAEGISRQMGQLRGEGEGENTQETNAETTLSGPLVNPLARLVLERQQQSSPSGDVTPRNNERSTTPALPSADSDSTSSVRSPVDRLRPMSEGPGSGATTPEHGNSTPTARRHKRRSSSLTSKLNALLRRGDKSNRESEDTSPLSPTSLMREEAAASSSSAANAANAAQEPMPDTEDDSEPTSPVADVRAPKQNMASGEGVALNADSDDVSVTED</sequence>
<gene>
    <name evidence="10" type="ORF">PhCBS80983_g04297</name>
</gene>
<protein>
    <recommendedName>
        <fullName evidence="12">RING-type E3 ubiquitin transferase</fullName>
    </recommendedName>
</protein>
<feature type="region of interest" description="Disordered" evidence="7">
    <location>
        <begin position="296"/>
        <end position="318"/>
    </location>
</feature>
<dbReference type="GO" id="GO:0032153">
    <property type="term" value="C:cell division site"/>
    <property type="evidence" value="ECO:0007669"/>
    <property type="project" value="TreeGrafter"/>
</dbReference>
<evidence type="ECO:0000256" key="7">
    <source>
        <dbReference type="SAM" id="MobiDB-lite"/>
    </source>
</evidence>
<feature type="compositionally biased region" description="Low complexity" evidence="7">
    <location>
        <begin position="350"/>
        <end position="365"/>
    </location>
</feature>
<dbReference type="Pfam" id="PF17123">
    <property type="entry name" value="zf-RING_11"/>
    <property type="match status" value="1"/>
</dbReference>
<feature type="compositionally biased region" description="Basic and acidic residues" evidence="7">
    <location>
        <begin position="412"/>
        <end position="422"/>
    </location>
</feature>
<evidence type="ECO:0000256" key="3">
    <source>
        <dbReference type="ARBA" id="ARBA00022771"/>
    </source>
</evidence>